<comment type="caution">
    <text evidence="1">The sequence shown here is derived from an EMBL/GenBank/DDBJ whole genome shotgun (WGS) entry which is preliminary data.</text>
</comment>
<dbReference type="InterPro" id="IPR038670">
    <property type="entry name" value="HslJ-like_sf"/>
</dbReference>
<dbReference type="Gene3D" id="2.40.128.270">
    <property type="match status" value="1"/>
</dbReference>
<sequence>MLNHLILNRLTLSLLFTVSFSVALIGCQSNIAKDNSTSANSMVTGSSTSAPILSEQVINVESVNRFDWKLVRWIDNQGIVTNVDTVPPLMLDVRPSNLVFKYDCQRYRLNHDGYHGYTYSSYGVTAVTQPSCLITDKQAASNILQYLDQLFPKYGRGRFNLRIISPSPQTPSKSFSFLNKLISTKPKPYELALNVQDKQLIFEGTFKTLRPVTGLPITYELLKEYQWRLVSAVDSNKNTIIELSRPDFPVTAYFAYPLYNDEHHVGFSSDCNGVGGSYILTPDNKLLIGSSPQTMMGCSPKREAAEDKIRELEQLSKSQLILQRLANTNLDSSSLPYYLLTQKLETGETLVWQNEVKKTP</sequence>
<name>A0ABT9HEN1_9GAMM</name>
<reference evidence="1 2" key="1">
    <citation type="submission" date="2023-08" db="EMBL/GenBank/DDBJ databases">
        <authorList>
            <person name="Kumar R."/>
        </authorList>
    </citation>
    <scope>NUCLEOTIDE SEQUENCE [LARGE SCALE GENOMIC DNA]</scope>
    <source>
        <strain evidence="1 2">LUR13</strain>
    </source>
</reference>
<accession>A0ABT9HEN1</accession>
<organism evidence="1 2">
    <name type="scientific">Psychrobacter faecalis</name>
    <dbReference type="NCBI Taxonomy" id="180588"/>
    <lineage>
        <taxon>Bacteria</taxon>
        <taxon>Pseudomonadati</taxon>
        <taxon>Pseudomonadota</taxon>
        <taxon>Gammaproteobacteria</taxon>
        <taxon>Moraxellales</taxon>
        <taxon>Moraxellaceae</taxon>
        <taxon>Psychrobacter</taxon>
    </lineage>
</organism>
<dbReference type="EMBL" id="JAVAJI010000004">
    <property type="protein sequence ID" value="MDP4544220.1"/>
    <property type="molecule type" value="Genomic_DNA"/>
</dbReference>
<proteinExistence type="predicted"/>
<evidence type="ECO:0000313" key="2">
    <source>
        <dbReference type="Proteomes" id="UP001228171"/>
    </source>
</evidence>
<dbReference type="Proteomes" id="UP001228171">
    <property type="component" value="Unassembled WGS sequence"/>
</dbReference>
<gene>
    <name evidence="1" type="ORF">Q8P09_03905</name>
</gene>
<evidence type="ECO:0000313" key="1">
    <source>
        <dbReference type="EMBL" id="MDP4544220.1"/>
    </source>
</evidence>
<dbReference type="RefSeq" id="WP_305935545.1">
    <property type="nucleotide sequence ID" value="NZ_DAMDIC010000002.1"/>
</dbReference>
<protein>
    <submittedName>
        <fullName evidence="1">META domain-containing protein</fullName>
    </submittedName>
</protein>
<keyword evidence="2" id="KW-1185">Reference proteome</keyword>